<name>A0AAV4RRX4_9ARAC</name>
<feature type="non-terminal residue" evidence="2">
    <location>
        <position position="1"/>
    </location>
</feature>
<sequence length="28" mass="3092">EADGSLGRERERDGERQGSESGGSREER</sequence>
<evidence type="ECO:0000313" key="3">
    <source>
        <dbReference type="Proteomes" id="UP001054837"/>
    </source>
</evidence>
<evidence type="ECO:0000313" key="2">
    <source>
        <dbReference type="EMBL" id="GIY24319.1"/>
    </source>
</evidence>
<protein>
    <submittedName>
        <fullName evidence="2">Uncharacterized protein</fullName>
    </submittedName>
</protein>
<reference evidence="2 3" key="1">
    <citation type="submission" date="2021-06" db="EMBL/GenBank/DDBJ databases">
        <title>Caerostris darwini draft genome.</title>
        <authorList>
            <person name="Kono N."/>
            <person name="Arakawa K."/>
        </authorList>
    </citation>
    <scope>NUCLEOTIDE SEQUENCE [LARGE SCALE GENOMIC DNA]</scope>
</reference>
<accession>A0AAV4RRX4</accession>
<proteinExistence type="predicted"/>
<dbReference type="EMBL" id="BPLQ01006662">
    <property type="protein sequence ID" value="GIY24319.1"/>
    <property type="molecule type" value="Genomic_DNA"/>
</dbReference>
<keyword evidence="3" id="KW-1185">Reference proteome</keyword>
<feature type="region of interest" description="Disordered" evidence="1">
    <location>
        <begin position="1"/>
        <end position="28"/>
    </location>
</feature>
<organism evidence="2 3">
    <name type="scientific">Caerostris darwini</name>
    <dbReference type="NCBI Taxonomy" id="1538125"/>
    <lineage>
        <taxon>Eukaryota</taxon>
        <taxon>Metazoa</taxon>
        <taxon>Ecdysozoa</taxon>
        <taxon>Arthropoda</taxon>
        <taxon>Chelicerata</taxon>
        <taxon>Arachnida</taxon>
        <taxon>Araneae</taxon>
        <taxon>Araneomorphae</taxon>
        <taxon>Entelegynae</taxon>
        <taxon>Araneoidea</taxon>
        <taxon>Araneidae</taxon>
        <taxon>Caerostris</taxon>
    </lineage>
</organism>
<dbReference type="Proteomes" id="UP001054837">
    <property type="component" value="Unassembled WGS sequence"/>
</dbReference>
<comment type="caution">
    <text evidence="2">The sequence shown here is derived from an EMBL/GenBank/DDBJ whole genome shotgun (WGS) entry which is preliminary data.</text>
</comment>
<dbReference type="AlphaFoldDB" id="A0AAV4RRX4"/>
<evidence type="ECO:0000256" key="1">
    <source>
        <dbReference type="SAM" id="MobiDB-lite"/>
    </source>
</evidence>
<gene>
    <name evidence="2" type="ORF">CDAR_266531</name>
</gene>